<dbReference type="EMBL" id="AFYH01050646">
    <property type="status" value="NOT_ANNOTATED_CDS"/>
    <property type="molecule type" value="Genomic_DNA"/>
</dbReference>
<evidence type="ECO:0000313" key="3">
    <source>
        <dbReference type="Ensembl" id="ENSLACP00000022222.1"/>
    </source>
</evidence>
<dbReference type="Ensembl" id="ENSLACT00000025304.1">
    <property type="protein sequence ID" value="ENSLACP00000022222.1"/>
    <property type="gene ID" value="ENSLACG00000012939.2"/>
</dbReference>
<gene>
    <name evidence="3" type="primary">SIAE</name>
</gene>
<dbReference type="AlphaFoldDB" id="M3XHL6"/>
<dbReference type="PANTHER" id="PTHR22901">
    <property type="entry name" value="SIALATE O-ACETYLESTERASE"/>
    <property type="match status" value="1"/>
</dbReference>
<name>M3XHL6_LATCH</name>
<dbReference type="Gene3D" id="3.40.50.1110">
    <property type="entry name" value="SGNH hydrolase"/>
    <property type="match status" value="1"/>
</dbReference>
<evidence type="ECO:0000259" key="2">
    <source>
        <dbReference type="Pfam" id="PF03629"/>
    </source>
</evidence>
<organism evidence="3 4">
    <name type="scientific">Latimeria chalumnae</name>
    <name type="common">Coelacanth</name>
    <dbReference type="NCBI Taxonomy" id="7897"/>
    <lineage>
        <taxon>Eukaryota</taxon>
        <taxon>Metazoa</taxon>
        <taxon>Chordata</taxon>
        <taxon>Craniata</taxon>
        <taxon>Vertebrata</taxon>
        <taxon>Euteleostomi</taxon>
        <taxon>Coelacanthiformes</taxon>
        <taxon>Coelacanthidae</taxon>
        <taxon>Latimeria</taxon>
    </lineage>
</organism>
<protein>
    <submittedName>
        <fullName evidence="3">Sialic acid acetylesterase</fullName>
    </submittedName>
</protein>
<reference evidence="4" key="1">
    <citation type="submission" date="2011-08" db="EMBL/GenBank/DDBJ databases">
        <title>The draft genome of Latimeria chalumnae.</title>
        <authorList>
            <person name="Di Palma F."/>
            <person name="Alfoldi J."/>
            <person name="Johnson J."/>
            <person name="Berlin A."/>
            <person name="Gnerre S."/>
            <person name="Jaffe D."/>
            <person name="MacCallum I."/>
            <person name="Young S."/>
            <person name="Walker B.J."/>
            <person name="Lander E."/>
            <person name="Lindblad-Toh K."/>
        </authorList>
    </citation>
    <scope>NUCLEOTIDE SEQUENCE [LARGE SCALE GENOMIC DNA]</scope>
    <source>
        <strain evidence="4">Wild caught</strain>
    </source>
</reference>
<dbReference type="InterPro" id="IPR005181">
    <property type="entry name" value="SASA"/>
</dbReference>
<feature type="domain" description="Sialate O-acetylesterase" evidence="2">
    <location>
        <begin position="121"/>
        <end position="372"/>
    </location>
</feature>
<dbReference type="HOGENOM" id="CLU_015150_1_0_1"/>
<dbReference type="EMBL" id="AFYH01050645">
    <property type="status" value="NOT_ANNOTATED_CDS"/>
    <property type="molecule type" value="Genomic_DNA"/>
</dbReference>
<dbReference type="SUPFAM" id="SSF52266">
    <property type="entry name" value="SGNH hydrolase"/>
    <property type="match status" value="1"/>
</dbReference>
<evidence type="ECO:0000313" key="4">
    <source>
        <dbReference type="Proteomes" id="UP000008672"/>
    </source>
</evidence>
<dbReference type="InterPro" id="IPR036514">
    <property type="entry name" value="SGNH_hydro_sf"/>
</dbReference>
<evidence type="ECO:0000256" key="1">
    <source>
        <dbReference type="ARBA" id="ARBA00022801"/>
    </source>
</evidence>
<reference evidence="3" key="2">
    <citation type="submission" date="2025-08" db="UniProtKB">
        <authorList>
            <consortium name="Ensembl"/>
        </authorList>
    </citation>
    <scope>IDENTIFICATION</scope>
</reference>
<dbReference type="GeneTree" id="ENSGT00390000010608"/>
<proteinExistence type="predicted"/>
<dbReference type="PANTHER" id="PTHR22901:SF0">
    <property type="entry name" value="SIALATE O-ACETYLESTERASE"/>
    <property type="match status" value="1"/>
</dbReference>
<dbReference type="KEGG" id="lcm:102366264"/>
<dbReference type="EMBL" id="AFYH01050644">
    <property type="status" value="NOT_ANNOTATED_CDS"/>
    <property type="molecule type" value="Genomic_DNA"/>
</dbReference>
<dbReference type="Proteomes" id="UP000008672">
    <property type="component" value="Unassembled WGS sequence"/>
</dbReference>
<keyword evidence="1" id="KW-0378">Hydrolase</keyword>
<dbReference type="OrthoDB" id="42638at2759"/>
<sequence>MDGALGLYIFTVAASTLSVSEDVFGFASYFSDHMVLQMKPAGAVIWGYTEAGFNVTVTVSNKGKIFTKKMAKTTAQRLVGSAIWKVILDPMPPGGPFLVTVKKHHDEQEKSIVLKDIWFGDVWFCSGQSNMEMTVLQIMNATEELAMASHYPHIRLFTVAHKQSPQELEDLSQISLQWAEPTAGNLGHGDFTYFSAVCWLYGRYLYDKLGYPIGLVQSTWGGTPIEAWSSKRALRKCGLSEDTKQKHTDFTDDLTGPSFPSILWNAMIHPLINMTIKGVIWYQGEANANLHTDLYNCTFPAMIEDWRNSFHEGSQAQTEPLFPFGFVQLSSDKNPTEEVTFPEIRWHQTADYGYAPNPKMPNTFMAVAMDLGDQTSPFGRIHPRYKQDVAYRLHLGARALVYGESKLVYQGPFPYQIKVHQSKELISITYKQKLYINHLNSSLFEVINTCNYGKMGTKCVIWRES</sequence>
<accession>M3XHL6</accession>
<dbReference type="Bgee" id="ENSLACG00000012939">
    <property type="expression patterns" value="Expressed in chordate pharynx and 1 other cell type or tissue"/>
</dbReference>
<dbReference type="InterPro" id="IPR039329">
    <property type="entry name" value="SIAE"/>
</dbReference>
<keyword evidence="4" id="KW-1185">Reference proteome</keyword>
<dbReference type="Pfam" id="PF03629">
    <property type="entry name" value="SASA"/>
    <property type="match status" value="1"/>
</dbReference>
<reference evidence="3" key="3">
    <citation type="submission" date="2025-09" db="UniProtKB">
        <authorList>
            <consortium name="Ensembl"/>
        </authorList>
    </citation>
    <scope>IDENTIFICATION</scope>
</reference>
<dbReference type="GO" id="GO:0005975">
    <property type="term" value="P:carbohydrate metabolic process"/>
    <property type="evidence" value="ECO:0007669"/>
    <property type="project" value="TreeGrafter"/>
</dbReference>
<dbReference type="GO" id="GO:0001681">
    <property type="term" value="F:sialate O-acetylesterase activity"/>
    <property type="evidence" value="ECO:0007669"/>
    <property type="project" value="InterPro"/>
</dbReference>